<sequence length="67" mass="7677">MAIFLMCVWLIRRAKAMRALTSAPRSQVNDSTQPSGSFLTTQVSAWITLRVVPRELHHSIYRDFSAR</sequence>
<gene>
    <name evidence="1" type="ORF">GCN75_15465</name>
</gene>
<organism evidence="1 2">
    <name type="scientific">Janthinobacterium violaceinigrum</name>
    <dbReference type="NCBI Taxonomy" id="2654252"/>
    <lineage>
        <taxon>Bacteria</taxon>
        <taxon>Pseudomonadati</taxon>
        <taxon>Pseudomonadota</taxon>
        <taxon>Betaproteobacteria</taxon>
        <taxon>Burkholderiales</taxon>
        <taxon>Oxalobacteraceae</taxon>
        <taxon>Janthinobacterium</taxon>
    </lineage>
</organism>
<reference evidence="1 2" key="1">
    <citation type="submission" date="2019-10" db="EMBL/GenBank/DDBJ databases">
        <title>Three novel species isolated from a subtropical stream in China.</title>
        <authorList>
            <person name="Lu H."/>
        </authorList>
    </citation>
    <scope>NUCLEOTIDE SEQUENCE [LARGE SCALE GENOMIC DNA]</scope>
    <source>
        <strain evidence="1 2">FT13W</strain>
    </source>
</reference>
<protein>
    <submittedName>
        <fullName evidence="1">Uncharacterized protein</fullName>
    </submittedName>
</protein>
<dbReference type="EMBL" id="WFLI01000016">
    <property type="protein sequence ID" value="KAB8064098.1"/>
    <property type="molecule type" value="Genomic_DNA"/>
</dbReference>
<comment type="caution">
    <text evidence="1">The sequence shown here is derived from an EMBL/GenBank/DDBJ whole genome shotgun (WGS) entry which is preliminary data.</text>
</comment>
<evidence type="ECO:0000313" key="2">
    <source>
        <dbReference type="Proteomes" id="UP000468717"/>
    </source>
</evidence>
<evidence type="ECO:0000313" key="1">
    <source>
        <dbReference type="EMBL" id="KAB8064098.1"/>
    </source>
</evidence>
<dbReference type="Proteomes" id="UP000468717">
    <property type="component" value="Unassembled WGS sequence"/>
</dbReference>
<name>A0A6I1IA97_9BURK</name>
<dbReference type="RefSeq" id="WP_152283275.1">
    <property type="nucleotide sequence ID" value="NZ_WFLI01000016.1"/>
</dbReference>
<accession>A0A6I1IA97</accession>
<dbReference type="AlphaFoldDB" id="A0A6I1IA97"/>
<proteinExistence type="predicted"/>
<keyword evidence="2" id="KW-1185">Reference proteome</keyword>